<dbReference type="InterPro" id="IPR006026">
    <property type="entry name" value="Peptidase_Metallo"/>
</dbReference>
<organism evidence="11 12">
    <name type="scientific">Araneus ventricosus</name>
    <name type="common">Orbweaver spider</name>
    <name type="synonym">Epeira ventricosa</name>
    <dbReference type="NCBI Taxonomy" id="182803"/>
    <lineage>
        <taxon>Eukaryota</taxon>
        <taxon>Metazoa</taxon>
        <taxon>Ecdysozoa</taxon>
        <taxon>Arthropoda</taxon>
        <taxon>Chelicerata</taxon>
        <taxon>Arachnida</taxon>
        <taxon>Araneae</taxon>
        <taxon>Araneomorphae</taxon>
        <taxon>Entelegynae</taxon>
        <taxon>Araneoidea</taxon>
        <taxon>Araneidae</taxon>
        <taxon>Araneus</taxon>
    </lineage>
</organism>
<dbReference type="AlphaFoldDB" id="A0A4Y2IJV2"/>
<keyword evidence="3 9" id="KW-0479">Metal-binding</keyword>
<comment type="subunit">
    <text evidence="1">Monomer.</text>
</comment>
<evidence type="ECO:0000256" key="7">
    <source>
        <dbReference type="ARBA" id="ARBA00025529"/>
    </source>
</evidence>
<dbReference type="Pfam" id="PF01400">
    <property type="entry name" value="Astacin"/>
    <property type="match status" value="1"/>
</dbReference>
<dbReference type="EC" id="3.4.24.-" evidence="9"/>
<dbReference type="PANTHER" id="PTHR10127:SF780">
    <property type="entry name" value="METALLOENDOPEPTIDASE"/>
    <property type="match status" value="1"/>
</dbReference>
<keyword evidence="2 9" id="KW-0645">Protease</keyword>
<comment type="caution">
    <text evidence="8">Lacks conserved residue(s) required for the propagation of feature annotation.</text>
</comment>
<feature type="active site" evidence="8">
    <location>
        <position position="98"/>
    </location>
</feature>
<evidence type="ECO:0000256" key="3">
    <source>
        <dbReference type="ARBA" id="ARBA00022723"/>
    </source>
</evidence>
<accession>A0A4Y2IJV2</accession>
<keyword evidence="6 9" id="KW-0482">Metalloprotease</keyword>
<sequence length="194" mass="23757">MTMGRWDDRFPDEMDDGRHYTFYYQIERSLNYNRRRIEECMDEIESFSRIRFEPRRRQRCYLTITESLGCWMNGVGEEHRPRISFGMASTEFGTLLHELMYAVGFELEHNRPDRSDYIIINWRNIEYGNEDQFKKLRPSKYEWMDFDIDFESVMMYNNYEFSANDDMTIQRRDGEEIDTNDELSDMDIEKLRLL</sequence>
<name>A0A4Y2IJV2_ARAVE</name>
<evidence type="ECO:0000256" key="2">
    <source>
        <dbReference type="ARBA" id="ARBA00022670"/>
    </source>
</evidence>
<evidence type="ECO:0000256" key="5">
    <source>
        <dbReference type="ARBA" id="ARBA00022833"/>
    </source>
</evidence>
<evidence type="ECO:0000256" key="4">
    <source>
        <dbReference type="ARBA" id="ARBA00022801"/>
    </source>
</evidence>
<dbReference type="InterPro" id="IPR024079">
    <property type="entry name" value="MetalloPept_cat_dom_sf"/>
</dbReference>
<reference evidence="11 12" key="1">
    <citation type="journal article" date="2019" name="Sci. Rep.">
        <title>Orb-weaving spider Araneus ventricosus genome elucidates the spidroin gene catalogue.</title>
        <authorList>
            <person name="Kono N."/>
            <person name="Nakamura H."/>
            <person name="Ohtoshi R."/>
            <person name="Moran D.A.P."/>
            <person name="Shinohara A."/>
            <person name="Yoshida Y."/>
            <person name="Fujiwara M."/>
            <person name="Mori M."/>
            <person name="Tomita M."/>
            <person name="Arakawa K."/>
        </authorList>
    </citation>
    <scope>NUCLEOTIDE SEQUENCE [LARGE SCALE GENOMIC DNA]</scope>
</reference>
<comment type="function">
    <text evidence="7">Zinc metalloprotease. Provoques deadhesion of endothelial cells from cell cultures, and also degradation of fibronectin, fibrinogen and gelatin in vitro. Its role in the venom is not fully understood but it might act as a spreading factor that facilitates diffusion of other venom toxins. Alternatively, it might be involved in the proteolytic processing of other venom toxins or it might play a role in extra-oral digestion of prey.</text>
</comment>
<evidence type="ECO:0000256" key="8">
    <source>
        <dbReference type="PROSITE-ProRule" id="PRU01211"/>
    </source>
</evidence>
<comment type="cofactor">
    <cofactor evidence="9">
        <name>Zn(2+)</name>
        <dbReference type="ChEBI" id="CHEBI:29105"/>
    </cofactor>
    <text evidence="9">Binds 1 zinc ion per subunit.</text>
</comment>
<dbReference type="SUPFAM" id="SSF55486">
    <property type="entry name" value="Metalloproteases ('zincins'), catalytic domain"/>
    <property type="match status" value="1"/>
</dbReference>
<keyword evidence="12" id="KW-1185">Reference proteome</keyword>
<dbReference type="PANTHER" id="PTHR10127">
    <property type="entry name" value="DISCOIDIN, CUB, EGF, LAMININ , AND ZINC METALLOPROTEASE DOMAIN CONTAINING"/>
    <property type="match status" value="1"/>
</dbReference>
<dbReference type="GO" id="GO:0004222">
    <property type="term" value="F:metalloendopeptidase activity"/>
    <property type="evidence" value="ECO:0007669"/>
    <property type="project" value="UniProtKB-UniRule"/>
</dbReference>
<dbReference type="EMBL" id="BGPR01002719">
    <property type="protein sequence ID" value="GBM77924.1"/>
    <property type="molecule type" value="Genomic_DNA"/>
</dbReference>
<dbReference type="Proteomes" id="UP000499080">
    <property type="component" value="Unassembled WGS sequence"/>
</dbReference>
<dbReference type="Gene3D" id="3.40.390.10">
    <property type="entry name" value="Collagenase (Catalytic Domain)"/>
    <property type="match status" value="1"/>
</dbReference>
<evidence type="ECO:0000256" key="6">
    <source>
        <dbReference type="ARBA" id="ARBA00023049"/>
    </source>
</evidence>
<dbReference type="InterPro" id="IPR001506">
    <property type="entry name" value="Peptidase_M12A"/>
</dbReference>
<dbReference type="OrthoDB" id="291007at2759"/>
<evidence type="ECO:0000313" key="12">
    <source>
        <dbReference type="Proteomes" id="UP000499080"/>
    </source>
</evidence>
<keyword evidence="5 9" id="KW-0862">Zinc</keyword>
<comment type="caution">
    <text evidence="11">The sequence shown here is derived from an EMBL/GenBank/DDBJ whole genome shotgun (WGS) entry which is preliminary data.</text>
</comment>
<dbReference type="PROSITE" id="PS51864">
    <property type="entry name" value="ASTACIN"/>
    <property type="match status" value="1"/>
</dbReference>
<keyword evidence="4 9" id="KW-0378">Hydrolase</keyword>
<evidence type="ECO:0000256" key="9">
    <source>
        <dbReference type="RuleBase" id="RU361183"/>
    </source>
</evidence>
<gene>
    <name evidence="11" type="primary">nas-6_1</name>
    <name evidence="11" type="ORF">AVEN_89587_1</name>
</gene>
<dbReference type="PRINTS" id="PR00480">
    <property type="entry name" value="ASTACIN"/>
</dbReference>
<dbReference type="SMART" id="SM00235">
    <property type="entry name" value="ZnMc"/>
    <property type="match status" value="1"/>
</dbReference>
<dbReference type="GO" id="GO:0008270">
    <property type="term" value="F:zinc ion binding"/>
    <property type="evidence" value="ECO:0007669"/>
    <property type="project" value="InterPro"/>
</dbReference>
<evidence type="ECO:0000256" key="1">
    <source>
        <dbReference type="ARBA" id="ARBA00011245"/>
    </source>
</evidence>
<proteinExistence type="predicted"/>
<protein>
    <recommendedName>
        <fullName evidence="9">Metalloendopeptidase</fullName>
        <ecNumber evidence="9">3.4.24.-</ecNumber>
    </recommendedName>
</protein>
<evidence type="ECO:0000259" key="10">
    <source>
        <dbReference type="PROSITE" id="PS51864"/>
    </source>
</evidence>
<dbReference type="GO" id="GO:0006508">
    <property type="term" value="P:proteolysis"/>
    <property type="evidence" value="ECO:0007669"/>
    <property type="project" value="UniProtKB-KW"/>
</dbReference>
<evidence type="ECO:0000313" key="11">
    <source>
        <dbReference type="EMBL" id="GBM77924.1"/>
    </source>
</evidence>
<feature type="domain" description="Peptidase M12A" evidence="10">
    <location>
        <begin position="1"/>
        <end position="194"/>
    </location>
</feature>